<feature type="compositionally biased region" description="Basic and acidic residues" evidence="11">
    <location>
        <begin position="293"/>
        <end position="310"/>
    </location>
</feature>
<feature type="transmembrane region" description="Helical" evidence="12">
    <location>
        <begin position="213"/>
        <end position="233"/>
    </location>
</feature>
<reference evidence="13 14" key="1">
    <citation type="journal article" date="2020" name="Phytopathology">
        <title>A high-quality genome resource of Botrytis fragariae, a new and rapidly spreading fungal pathogen causing strawberry gray mold in the U.S.A.</title>
        <authorList>
            <person name="Wu Y."/>
            <person name="Saski C.A."/>
            <person name="Schnabel G."/>
            <person name="Xiao S."/>
            <person name="Hu M."/>
        </authorList>
    </citation>
    <scope>NUCLEOTIDE SEQUENCE [LARGE SCALE GENOMIC DNA]</scope>
    <source>
        <strain evidence="13 14">BVB16</strain>
    </source>
</reference>
<evidence type="ECO:0000256" key="7">
    <source>
        <dbReference type="ARBA" id="ARBA00022989"/>
    </source>
</evidence>
<keyword evidence="14" id="KW-1185">Reference proteome</keyword>
<evidence type="ECO:0000313" key="14">
    <source>
        <dbReference type="Proteomes" id="UP000531561"/>
    </source>
</evidence>
<dbReference type="GO" id="GO:0005886">
    <property type="term" value="C:plasma membrane"/>
    <property type="evidence" value="ECO:0007669"/>
    <property type="project" value="UniProtKB-SubCell"/>
</dbReference>
<dbReference type="PANTHER" id="PTHR19139">
    <property type="entry name" value="AQUAPORIN TRANSPORTER"/>
    <property type="match status" value="1"/>
</dbReference>
<name>A0A8H6B278_9HELO</name>
<dbReference type="SUPFAM" id="SSF81338">
    <property type="entry name" value="Aquaporin-like"/>
    <property type="match status" value="1"/>
</dbReference>
<keyword evidence="4" id="KW-1003">Cell membrane</keyword>
<sequence length="327" mass="34544">MASRSPARDYLVSMIGELVGTFLFLFFAFAAAQTANQPNGIEPLTPNATDTSKLLYIALAFGASLAANVWVFFRVSGGQFNPAVTLALVLIGAVSPTKALILIPAQLVGGSLAAAAVKGIIPGDNILFAVSLGPGVTDVQGVFMELLLTFMLVFTILMLVAEKTKSTFVAPIGIGFSLFIGHLVGIFWTGAGINPARAFSPALVQASFPAYHWIYWLGPALGASLAAGLYLGLKAMNYELVGGDADKEKREEGLTMQQADLIIETLRGLPRAIQGSGALGQFEGTTKGQRSPTDLERGFDGRSLMDDPNIRKSRFGSPDSIDSPTQI</sequence>
<organism evidence="13 14">
    <name type="scientific">Botrytis fragariae</name>
    <dbReference type="NCBI Taxonomy" id="1964551"/>
    <lineage>
        <taxon>Eukaryota</taxon>
        <taxon>Fungi</taxon>
        <taxon>Dikarya</taxon>
        <taxon>Ascomycota</taxon>
        <taxon>Pezizomycotina</taxon>
        <taxon>Leotiomycetes</taxon>
        <taxon>Helotiales</taxon>
        <taxon>Sclerotiniaceae</taxon>
        <taxon>Botrytis</taxon>
    </lineage>
</organism>
<feature type="transmembrane region" description="Helical" evidence="12">
    <location>
        <begin position="142"/>
        <end position="161"/>
    </location>
</feature>
<feature type="transmembrane region" description="Helical" evidence="12">
    <location>
        <begin position="54"/>
        <end position="73"/>
    </location>
</feature>
<dbReference type="FunFam" id="1.20.1080.10:FF:000014">
    <property type="entry name" value="Aquaporin 1"/>
    <property type="match status" value="1"/>
</dbReference>
<evidence type="ECO:0000256" key="12">
    <source>
        <dbReference type="SAM" id="Phobius"/>
    </source>
</evidence>
<evidence type="ECO:0000256" key="8">
    <source>
        <dbReference type="ARBA" id="ARBA00023136"/>
    </source>
</evidence>
<keyword evidence="5 10" id="KW-0812">Transmembrane</keyword>
<keyword evidence="6" id="KW-0677">Repeat</keyword>
<evidence type="ECO:0000256" key="5">
    <source>
        <dbReference type="ARBA" id="ARBA00022692"/>
    </source>
</evidence>
<evidence type="ECO:0000256" key="11">
    <source>
        <dbReference type="SAM" id="MobiDB-lite"/>
    </source>
</evidence>
<dbReference type="OrthoDB" id="3222at2759"/>
<accession>A0A8H6B278</accession>
<comment type="catalytic activity">
    <reaction evidence="9">
        <text>H2O(in) = H2O(out)</text>
        <dbReference type="Rhea" id="RHEA:29667"/>
        <dbReference type="ChEBI" id="CHEBI:15377"/>
    </reaction>
</comment>
<evidence type="ECO:0000256" key="1">
    <source>
        <dbReference type="ARBA" id="ARBA00004651"/>
    </source>
</evidence>
<comment type="caution">
    <text evidence="13">The sequence shown here is derived from an EMBL/GenBank/DDBJ whole genome shotgun (WGS) entry which is preliminary data.</text>
</comment>
<feature type="region of interest" description="Disordered" evidence="11">
    <location>
        <begin position="278"/>
        <end position="327"/>
    </location>
</feature>
<dbReference type="RefSeq" id="XP_037196774.1">
    <property type="nucleotide sequence ID" value="XM_037332620.1"/>
</dbReference>
<dbReference type="InterPro" id="IPR000425">
    <property type="entry name" value="MIP"/>
</dbReference>
<dbReference type="Proteomes" id="UP000531561">
    <property type="component" value="Unassembled WGS sequence"/>
</dbReference>
<feature type="compositionally biased region" description="Polar residues" evidence="11">
    <location>
        <begin position="283"/>
        <end position="292"/>
    </location>
</feature>
<keyword evidence="3 10" id="KW-0813">Transport</keyword>
<dbReference type="InterPro" id="IPR023271">
    <property type="entry name" value="Aquaporin-like"/>
</dbReference>
<dbReference type="PANTHER" id="PTHR19139:SF199">
    <property type="entry name" value="MIP17260P"/>
    <property type="match status" value="1"/>
</dbReference>
<feature type="transmembrane region" description="Helical" evidence="12">
    <location>
        <begin position="80"/>
        <end position="103"/>
    </location>
</feature>
<evidence type="ECO:0000256" key="2">
    <source>
        <dbReference type="ARBA" id="ARBA00006175"/>
    </source>
</evidence>
<protein>
    <submittedName>
        <fullName evidence="13">Putative aquaporin protein</fullName>
    </submittedName>
</protein>
<evidence type="ECO:0000256" key="9">
    <source>
        <dbReference type="ARBA" id="ARBA00034651"/>
    </source>
</evidence>
<evidence type="ECO:0000256" key="10">
    <source>
        <dbReference type="RuleBase" id="RU000477"/>
    </source>
</evidence>
<keyword evidence="8 12" id="KW-0472">Membrane</keyword>
<evidence type="ECO:0000256" key="6">
    <source>
        <dbReference type="ARBA" id="ARBA00022737"/>
    </source>
</evidence>
<gene>
    <name evidence="13" type="ORF">Bfra_002198</name>
</gene>
<dbReference type="PRINTS" id="PR00783">
    <property type="entry name" value="MINTRINSICP"/>
</dbReference>
<comment type="similarity">
    <text evidence="2 10">Belongs to the MIP/aquaporin (TC 1.A.8) family.</text>
</comment>
<dbReference type="GO" id="GO:0015250">
    <property type="term" value="F:water channel activity"/>
    <property type="evidence" value="ECO:0007669"/>
    <property type="project" value="TreeGrafter"/>
</dbReference>
<dbReference type="Gene3D" id="1.20.1080.10">
    <property type="entry name" value="Glycerol uptake facilitator protein"/>
    <property type="match status" value="1"/>
</dbReference>
<dbReference type="InterPro" id="IPR022357">
    <property type="entry name" value="MIP_CS"/>
</dbReference>
<dbReference type="GeneID" id="59256312"/>
<dbReference type="PROSITE" id="PS00221">
    <property type="entry name" value="MIP"/>
    <property type="match status" value="1"/>
</dbReference>
<keyword evidence="7 12" id="KW-1133">Transmembrane helix</keyword>
<evidence type="ECO:0000256" key="3">
    <source>
        <dbReference type="ARBA" id="ARBA00022448"/>
    </source>
</evidence>
<proteinExistence type="inferred from homology"/>
<evidence type="ECO:0000256" key="4">
    <source>
        <dbReference type="ARBA" id="ARBA00022475"/>
    </source>
</evidence>
<dbReference type="EMBL" id="JABFCT010000003">
    <property type="protein sequence ID" value="KAF5877828.1"/>
    <property type="molecule type" value="Genomic_DNA"/>
</dbReference>
<evidence type="ECO:0000313" key="13">
    <source>
        <dbReference type="EMBL" id="KAF5877828.1"/>
    </source>
</evidence>
<comment type="subcellular location">
    <subcellularLocation>
        <location evidence="1">Cell membrane</location>
        <topology evidence="1">Multi-pass membrane protein</topology>
    </subcellularLocation>
</comment>
<dbReference type="AlphaFoldDB" id="A0A8H6B278"/>
<feature type="transmembrane region" description="Helical" evidence="12">
    <location>
        <begin position="168"/>
        <end position="193"/>
    </location>
</feature>
<dbReference type="InterPro" id="IPR034294">
    <property type="entry name" value="Aquaporin_transptr"/>
</dbReference>
<dbReference type="Pfam" id="PF00230">
    <property type="entry name" value="MIP"/>
    <property type="match status" value="1"/>
</dbReference>